<evidence type="ECO:0000313" key="1">
    <source>
        <dbReference type="EMBL" id="PBK69424.1"/>
    </source>
</evidence>
<sequence length="330" mass="37105">MLKFSELCNTSPSIVGIVRTIRITLCPTSHPALRALQIHSFLNLSALQVHGWKPLPDGWLRIYLSQLWDDALDDFSNNLTSLSIHCLSFPSVDRFCSCIQAYPRLESLSLWTVAIRDTAPVEVARIYPEPPIQFLSLTANIKTCALFAGPRSVFGLYVLHALEIHLSLLDPEVLAFQGILDATRITLQELHLIAIGLCKLTVSSVLLFADWTYFQGRGPQTILDISGIPVISFQPPEETSQTAAMKYLVRCLQKSTSSPTHLTIYLAIYGREFEELDSQDIWTFIDSMSRTFVRLSFRLPEDNKDRALKNTALLLPQLHSAGRVEVQFES</sequence>
<evidence type="ECO:0008006" key="3">
    <source>
        <dbReference type="Google" id="ProtNLM"/>
    </source>
</evidence>
<dbReference type="SUPFAM" id="SSF52047">
    <property type="entry name" value="RNI-like"/>
    <property type="match status" value="1"/>
</dbReference>
<gene>
    <name evidence="1" type="ORF">ARMSODRAFT_1084745</name>
</gene>
<keyword evidence="2" id="KW-1185">Reference proteome</keyword>
<dbReference type="EMBL" id="KZ293429">
    <property type="protein sequence ID" value="PBK69424.1"/>
    <property type="molecule type" value="Genomic_DNA"/>
</dbReference>
<proteinExistence type="predicted"/>
<dbReference type="AlphaFoldDB" id="A0A2H3BKK1"/>
<accession>A0A2H3BKK1</accession>
<organism evidence="1 2">
    <name type="scientific">Armillaria solidipes</name>
    <dbReference type="NCBI Taxonomy" id="1076256"/>
    <lineage>
        <taxon>Eukaryota</taxon>
        <taxon>Fungi</taxon>
        <taxon>Dikarya</taxon>
        <taxon>Basidiomycota</taxon>
        <taxon>Agaricomycotina</taxon>
        <taxon>Agaricomycetes</taxon>
        <taxon>Agaricomycetidae</taxon>
        <taxon>Agaricales</taxon>
        <taxon>Marasmiineae</taxon>
        <taxon>Physalacriaceae</taxon>
        <taxon>Armillaria</taxon>
    </lineage>
</organism>
<reference evidence="2" key="1">
    <citation type="journal article" date="2017" name="Nat. Ecol. Evol.">
        <title>Genome expansion and lineage-specific genetic innovations in the forest pathogenic fungi Armillaria.</title>
        <authorList>
            <person name="Sipos G."/>
            <person name="Prasanna A.N."/>
            <person name="Walter M.C."/>
            <person name="O'Connor E."/>
            <person name="Balint B."/>
            <person name="Krizsan K."/>
            <person name="Kiss B."/>
            <person name="Hess J."/>
            <person name="Varga T."/>
            <person name="Slot J."/>
            <person name="Riley R."/>
            <person name="Boka B."/>
            <person name="Rigling D."/>
            <person name="Barry K."/>
            <person name="Lee J."/>
            <person name="Mihaltcheva S."/>
            <person name="LaButti K."/>
            <person name="Lipzen A."/>
            <person name="Waldron R."/>
            <person name="Moloney N.M."/>
            <person name="Sperisen C."/>
            <person name="Kredics L."/>
            <person name="Vagvoelgyi C."/>
            <person name="Patrignani A."/>
            <person name="Fitzpatrick D."/>
            <person name="Nagy I."/>
            <person name="Doyle S."/>
            <person name="Anderson J.B."/>
            <person name="Grigoriev I.V."/>
            <person name="Gueldener U."/>
            <person name="Muensterkoetter M."/>
            <person name="Nagy L.G."/>
        </authorList>
    </citation>
    <scope>NUCLEOTIDE SEQUENCE [LARGE SCALE GENOMIC DNA]</scope>
    <source>
        <strain evidence="2">28-4</strain>
    </source>
</reference>
<protein>
    <recommendedName>
        <fullName evidence="3">F-box domain-containing protein</fullName>
    </recommendedName>
</protein>
<evidence type="ECO:0000313" key="2">
    <source>
        <dbReference type="Proteomes" id="UP000218334"/>
    </source>
</evidence>
<name>A0A2H3BKK1_9AGAR</name>
<dbReference type="Proteomes" id="UP000218334">
    <property type="component" value="Unassembled WGS sequence"/>
</dbReference>